<sequence length="450" mass="48025">MRPVVIGAGPAGLAAAWALARAGQRPLVLEASDRLGGLAGSFDLDGFRADYGPHRLHRVASPEVKELYALALGDSLRERDRSGLVHVGERRLPFPLSLGGLVRGLGFTGALRHGLSALAARFRPPAGDDYAGEAARRLGRHAAALVYEPAARKVWGVEPEALDAALAAARVQKSGPVAVLRAALERKDRGARRFFYPEQGCGALAEGLAARIEAAGGELRRNARVDGLVIEGGVVRAVVVDGAPIETDRVIATAPLTSLCSWAGVPETSDGLTYRALTLLYLVLEQDRASAHDVHYFTDARIPANRLFEMKGFTGGEGPAGRTLIGFDIPCTEGDSVWTASPDELVEKMRPALDRAGLDRAPIASAAVHRVAKAYPIYRKGYAAHRDRALDALSSVDGLYPVGRHALFVHDNVHHACEAGLAAGRSAAVRKSAREWRSEQAPFLHARIED</sequence>
<dbReference type="PRINTS" id="PR00419">
    <property type="entry name" value="ADXRDTASE"/>
</dbReference>
<evidence type="ECO:0000259" key="1">
    <source>
        <dbReference type="Pfam" id="PF01593"/>
    </source>
</evidence>
<dbReference type="GO" id="GO:0050660">
    <property type="term" value="F:flavin adenine dinucleotide binding"/>
    <property type="evidence" value="ECO:0007669"/>
    <property type="project" value="TreeGrafter"/>
</dbReference>
<evidence type="ECO:0000313" key="3">
    <source>
        <dbReference type="Proteomes" id="UP000055590"/>
    </source>
</evidence>
<dbReference type="PANTHER" id="PTHR21197">
    <property type="entry name" value="UDP-GALACTOPYRANOSE MUTASE"/>
    <property type="match status" value="1"/>
</dbReference>
<dbReference type="STRING" id="1391653.AKJ08_1469"/>
<dbReference type="RefSeq" id="WP_050725446.1">
    <property type="nucleotide sequence ID" value="NZ_CP012332.1"/>
</dbReference>
<reference evidence="2 3" key="1">
    <citation type="submission" date="2015-08" db="EMBL/GenBank/DDBJ databases">
        <authorList>
            <person name="Babu N.S."/>
            <person name="Beckwith C.J."/>
            <person name="Beseler K.G."/>
            <person name="Brison A."/>
            <person name="Carone J.V."/>
            <person name="Caskin T.P."/>
            <person name="Diamond M."/>
            <person name="Durham M.E."/>
            <person name="Foxe J.M."/>
            <person name="Go M."/>
            <person name="Henderson B.A."/>
            <person name="Jones I.B."/>
            <person name="McGettigan J.A."/>
            <person name="Micheletti S.J."/>
            <person name="Nasrallah M.E."/>
            <person name="Ortiz D."/>
            <person name="Piller C.R."/>
            <person name="Privatt S.R."/>
            <person name="Schneider S.L."/>
            <person name="Sharp S."/>
            <person name="Smith T.C."/>
            <person name="Stanton J.D."/>
            <person name="Ullery H.E."/>
            <person name="Wilson R.J."/>
            <person name="Serrano M.G."/>
            <person name="Buck G."/>
            <person name="Lee V."/>
            <person name="Wang Y."/>
            <person name="Carvalho R."/>
            <person name="Voegtly L."/>
            <person name="Shi R."/>
            <person name="Duckworth R."/>
            <person name="Johnson A."/>
            <person name="Loviza R."/>
            <person name="Walstead R."/>
            <person name="Shah Z."/>
            <person name="Kiflezghi M."/>
            <person name="Wade K."/>
            <person name="Ball S.L."/>
            <person name="Bradley K.W."/>
            <person name="Asai D.J."/>
            <person name="Bowman C.A."/>
            <person name="Russell D.A."/>
            <person name="Pope W.H."/>
            <person name="Jacobs-Sera D."/>
            <person name="Hendrix R.W."/>
            <person name="Hatfull G.F."/>
        </authorList>
    </citation>
    <scope>NUCLEOTIDE SEQUENCE [LARGE SCALE GENOMIC DNA]</scope>
    <source>
        <strain evidence="2 3">DSM 27710</strain>
    </source>
</reference>
<dbReference type="Proteomes" id="UP000055590">
    <property type="component" value="Chromosome"/>
</dbReference>
<organism evidence="2 3">
    <name type="scientific">Vulgatibacter incomptus</name>
    <dbReference type="NCBI Taxonomy" id="1391653"/>
    <lineage>
        <taxon>Bacteria</taxon>
        <taxon>Pseudomonadati</taxon>
        <taxon>Myxococcota</taxon>
        <taxon>Myxococcia</taxon>
        <taxon>Myxococcales</taxon>
        <taxon>Cystobacterineae</taxon>
        <taxon>Vulgatibacteraceae</taxon>
        <taxon>Vulgatibacter</taxon>
    </lineage>
</organism>
<dbReference type="GO" id="GO:0008767">
    <property type="term" value="F:UDP-galactopyranose mutase activity"/>
    <property type="evidence" value="ECO:0007669"/>
    <property type="project" value="TreeGrafter"/>
</dbReference>
<dbReference type="GO" id="GO:0005829">
    <property type="term" value="C:cytosol"/>
    <property type="evidence" value="ECO:0007669"/>
    <property type="project" value="TreeGrafter"/>
</dbReference>
<dbReference type="Gene3D" id="3.50.50.60">
    <property type="entry name" value="FAD/NAD(P)-binding domain"/>
    <property type="match status" value="1"/>
</dbReference>
<keyword evidence="3" id="KW-1185">Reference proteome</keyword>
<dbReference type="PANTHER" id="PTHR21197:SF0">
    <property type="entry name" value="UDP-GALACTOPYRANOSE MUTASE"/>
    <property type="match status" value="1"/>
</dbReference>
<dbReference type="InterPro" id="IPR002937">
    <property type="entry name" value="Amino_oxidase"/>
</dbReference>
<name>A0A0K1PC48_9BACT</name>
<dbReference type="Pfam" id="PF01593">
    <property type="entry name" value="Amino_oxidase"/>
    <property type="match status" value="1"/>
</dbReference>
<dbReference type="PATRIC" id="fig|1391653.3.peg.1540"/>
<gene>
    <name evidence="2" type="ORF">AKJ08_1469</name>
</gene>
<dbReference type="AlphaFoldDB" id="A0A0K1PC48"/>
<protein>
    <recommendedName>
        <fullName evidence="1">Amine oxidase domain-containing protein</fullName>
    </recommendedName>
</protein>
<evidence type="ECO:0000313" key="2">
    <source>
        <dbReference type="EMBL" id="AKU91082.1"/>
    </source>
</evidence>
<dbReference type="GO" id="GO:0016491">
    <property type="term" value="F:oxidoreductase activity"/>
    <property type="evidence" value="ECO:0007669"/>
    <property type="project" value="InterPro"/>
</dbReference>
<dbReference type="SUPFAM" id="SSF51905">
    <property type="entry name" value="FAD/NAD(P)-binding domain"/>
    <property type="match status" value="1"/>
</dbReference>
<accession>A0A0K1PC48</accession>
<dbReference type="OrthoDB" id="9794630at2"/>
<dbReference type="InterPro" id="IPR036188">
    <property type="entry name" value="FAD/NAD-bd_sf"/>
</dbReference>
<dbReference type="EMBL" id="CP012332">
    <property type="protein sequence ID" value="AKU91082.1"/>
    <property type="molecule type" value="Genomic_DNA"/>
</dbReference>
<dbReference type="KEGG" id="vin:AKJ08_1469"/>
<proteinExistence type="predicted"/>
<feature type="domain" description="Amine oxidase" evidence="1">
    <location>
        <begin position="11"/>
        <end position="422"/>
    </location>
</feature>